<dbReference type="GO" id="GO:0008013">
    <property type="term" value="F:beta-catenin binding"/>
    <property type="evidence" value="ECO:0007669"/>
    <property type="project" value="TreeGrafter"/>
</dbReference>
<evidence type="ECO:0000256" key="5">
    <source>
        <dbReference type="ARBA" id="ARBA00022889"/>
    </source>
</evidence>
<protein>
    <recommendedName>
        <fullName evidence="9">Catenin alpha</fullName>
    </recommendedName>
</protein>
<evidence type="ECO:0000256" key="4">
    <source>
        <dbReference type="ARBA" id="ARBA00022490"/>
    </source>
</evidence>
<evidence type="ECO:0008006" key="9">
    <source>
        <dbReference type="Google" id="ProtNLM"/>
    </source>
</evidence>
<dbReference type="PANTHER" id="PTHR18914">
    <property type="entry name" value="ALPHA CATENIN"/>
    <property type="match status" value="1"/>
</dbReference>
<dbReference type="GO" id="GO:0045296">
    <property type="term" value="F:cadherin binding"/>
    <property type="evidence" value="ECO:0007669"/>
    <property type="project" value="InterPro"/>
</dbReference>
<dbReference type="InterPro" id="IPR001033">
    <property type="entry name" value="Alpha_catenin"/>
</dbReference>
<dbReference type="GO" id="GO:0005912">
    <property type="term" value="C:adherens junction"/>
    <property type="evidence" value="ECO:0007669"/>
    <property type="project" value="TreeGrafter"/>
</dbReference>
<dbReference type="Gene3D" id="6.10.250.2510">
    <property type="match status" value="1"/>
</dbReference>
<sequence>MTGQIQLKWDPKNFEVKSRSVELQLQPLIIQVTTLVNSDKSKKGKGKSKKAAVLVAAVERAIKNFMEKGEQIAGENPEISEEMLGVVEEIRTTGNAMSFASHEFVQDPCASIKRTEMVKAARLLLASVARLLILADMIDIQLFLKTVQGVEASIEKIRTAPNTDQLIEELKHYHECSRNLLNQSARRQQEIKDPQIRDDMAAARAMLKKSSTMLMSASKAYVSHPDLPAAKANKDQILKQICEAVDTINDAAQGKTPKNGSGKYEERGKLANNLDNLENTGSLNYREVRSKQILEQQLEELINGAMLITDSEAIKDDRKNKIVSGCDAVREALQHLLSQSMKRPEGDELNRAVDDVTRKTKDLERQLRKALAYKVADSFLDTNSPFQALLRAAEEGDVQEVETCAAIFTEHCNKLIEVANQVCEMSNNEDGVKMVRYAATQLAELCPGVINAARILAAQPQSVVARENMDTFKKEWESQVQLLLDAVDDITTIDDYLSVLDNEMYDDVNQYVIALQERNPAMISAVAQGIQGRTNRIMGVVSSEMDNYEPCMYTKRVLEAIKMLNEDVETFKRKTEDIVEIIQKNPNQEFDENEFIDASRLVYNGVRDVRRAVLMNRADEDLDPEEVELEDTYTETRTTTHIIETVTTTTEEDTDDMGGLTYARQAMNALPEKEKSKILEQVENFQTEKLTFDREVAKWDDSGNDIVVLAKYMCMIMMQMTDFVRQRGPLKTTTDVINAAKRISETGTKLDKLARQVATQCPESSTKQDLLAYLERVALYCHQINIIAKVKTDVENNSSEELILAGVESATSLIENAKNLMNAVVLTVKSSYVASTKYNRTMPIASQIVVWKMKAPEKKPLVRLEKPKEVRAVIRKASQRKPLKPITILAEFEGI</sequence>
<organism evidence="7 8">
    <name type="scientific">Zophobas morio</name>
    <dbReference type="NCBI Taxonomy" id="2755281"/>
    <lineage>
        <taxon>Eukaryota</taxon>
        <taxon>Metazoa</taxon>
        <taxon>Ecdysozoa</taxon>
        <taxon>Arthropoda</taxon>
        <taxon>Hexapoda</taxon>
        <taxon>Insecta</taxon>
        <taxon>Pterygota</taxon>
        <taxon>Neoptera</taxon>
        <taxon>Endopterygota</taxon>
        <taxon>Coleoptera</taxon>
        <taxon>Polyphaga</taxon>
        <taxon>Cucujiformia</taxon>
        <taxon>Tenebrionidae</taxon>
        <taxon>Zophobas</taxon>
    </lineage>
</organism>
<comment type="subcellular location">
    <subcellularLocation>
        <location evidence="1">Cell junction</location>
    </subcellularLocation>
    <subcellularLocation>
        <location evidence="2">Cytoplasm</location>
    </subcellularLocation>
</comment>
<dbReference type="InterPro" id="IPR036723">
    <property type="entry name" value="Alpha-catenin/vinculin-like_sf"/>
</dbReference>
<accession>A0AA38J432</accession>
<reference evidence="7" key="1">
    <citation type="journal article" date="2023" name="G3 (Bethesda)">
        <title>Whole genome assemblies of Zophobas morio and Tenebrio molitor.</title>
        <authorList>
            <person name="Kaur S."/>
            <person name="Stinson S.A."/>
            <person name="diCenzo G.C."/>
        </authorList>
    </citation>
    <scope>NUCLEOTIDE SEQUENCE</scope>
    <source>
        <strain evidence="7">QUZm001</strain>
    </source>
</reference>
<dbReference type="GO" id="GO:0051015">
    <property type="term" value="F:actin filament binding"/>
    <property type="evidence" value="ECO:0007669"/>
    <property type="project" value="InterPro"/>
</dbReference>
<dbReference type="AlphaFoldDB" id="A0AA38J432"/>
<keyword evidence="4" id="KW-0963">Cytoplasm</keyword>
<dbReference type="GO" id="GO:0016342">
    <property type="term" value="C:catenin complex"/>
    <property type="evidence" value="ECO:0007669"/>
    <property type="project" value="TreeGrafter"/>
</dbReference>
<evidence type="ECO:0000256" key="2">
    <source>
        <dbReference type="ARBA" id="ARBA00004496"/>
    </source>
</evidence>
<dbReference type="Gene3D" id="1.20.120.230">
    <property type="entry name" value="Alpha-catenin/vinculin-like"/>
    <property type="match status" value="5"/>
</dbReference>
<evidence type="ECO:0000256" key="6">
    <source>
        <dbReference type="ARBA" id="ARBA00022949"/>
    </source>
</evidence>
<dbReference type="EMBL" id="JALNTZ010000001">
    <property type="protein sequence ID" value="KAJ3664722.1"/>
    <property type="molecule type" value="Genomic_DNA"/>
</dbReference>
<dbReference type="PANTHER" id="PTHR18914:SF9">
    <property type="entry name" value="CATENIN ALPHA"/>
    <property type="match status" value="1"/>
</dbReference>
<keyword evidence="6" id="KW-0965">Cell junction</keyword>
<dbReference type="InterPro" id="IPR006077">
    <property type="entry name" value="Vinculin/catenin"/>
</dbReference>
<dbReference type="GO" id="GO:0005737">
    <property type="term" value="C:cytoplasm"/>
    <property type="evidence" value="ECO:0007669"/>
    <property type="project" value="UniProtKB-SubCell"/>
</dbReference>
<dbReference type="PRINTS" id="PR00805">
    <property type="entry name" value="ALPHACATENIN"/>
</dbReference>
<comment type="caution">
    <text evidence="7">The sequence shown here is derived from an EMBL/GenBank/DDBJ whole genome shotgun (WGS) entry which is preliminary data.</text>
</comment>
<gene>
    <name evidence="7" type="ORF">Zmor_000270</name>
</gene>
<dbReference type="Pfam" id="PF01044">
    <property type="entry name" value="Vinculin"/>
    <property type="match status" value="1"/>
</dbReference>
<name>A0AA38J432_9CUCU</name>
<dbReference type="Proteomes" id="UP001168821">
    <property type="component" value="Unassembled WGS sequence"/>
</dbReference>
<keyword evidence="5" id="KW-0130">Cell adhesion</keyword>
<evidence type="ECO:0000256" key="3">
    <source>
        <dbReference type="ARBA" id="ARBA00008376"/>
    </source>
</evidence>
<comment type="similarity">
    <text evidence="3">Belongs to the vinculin/alpha-catenin family.</text>
</comment>
<dbReference type="SUPFAM" id="SSF47220">
    <property type="entry name" value="alpha-catenin/vinculin-like"/>
    <property type="match status" value="4"/>
</dbReference>
<keyword evidence="8" id="KW-1185">Reference proteome</keyword>
<dbReference type="GO" id="GO:0016477">
    <property type="term" value="P:cell migration"/>
    <property type="evidence" value="ECO:0007669"/>
    <property type="project" value="TreeGrafter"/>
</dbReference>
<evidence type="ECO:0000313" key="8">
    <source>
        <dbReference type="Proteomes" id="UP001168821"/>
    </source>
</evidence>
<evidence type="ECO:0000313" key="7">
    <source>
        <dbReference type="EMBL" id="KAJ3664722.1"/>
    </source>
</evidence>
<proteinExistence type="inferred from homology"/>
<dbReference type="GO" id="GO:0098609">
    <property type="term" value="P:cell-cell adhesion"/>
    <property type="evidence" value="ECO:0007669"/>
    <property type="project" value="TreeGrafter"/>
</dbReference>
<evidence type="ECO:0000256" key="1">
    <source>
        <dbReference type="ARBA" id="ARBA00004282"/>
    </source>
</evidence>